<feature type="compositionally biased region" description="Basic and acidic residues" evidence="1">
    <location>
        <begin position="36"/>
        <end position="45"/>
    </location>
</feature>
<evidence type="ECO:0000256" key="1">
    <source>
        <dbReference type="SAM" id="MobiDB-lite"/>
    </source>
</evidence>
<dbReference type="Gene3D" id="3.30.420.10">
    <property type="entry name" value="Ribonuclease H-like superfamily/Ribonuclease H"/>
    <property type="match status" value="1"/>
</dbReference>
<dbReference type="InterPro" id="IPR040151">
    <property type="entry name" value="Gfd2/YDR514C-like"/>
</dbReference>
<feature type="region of interest" description="Disordered" evidence="1">
    <location>
        <begin position="1"/>
        <end position="53"/>
    </location>
</feature>
<evidence type="ECO:0000259" key="2">
    <source>
        <dbReference type="Pfam" id="PF21762"/>
    </source>
</evidence>
<reference evidence="3" key="1">
    <citation type="journal article" date="2020" name="Stud. Mycol.">
        <title>101 Dothideomycetes genomes: a test case for predicting lifestyles and emergence of pathogens.</title>
        <authorList>
            <person name="Haridas S."/>
            <person name="Albert R."/>
            <person name="Binder M."/>
            <person name="Bloem J."/>
            <person name="Labutti K."/>
            <person name="Salamov A."/>
            <person name="Andreopoulos B."/>
            <person name="Baker S."/>
            <person name="Barry K."/>
            <person name="Bills G."/>
            <person name="Bluhm B."/>
            <person name="Cannon C."/>
            <person name="Castanera R."/>
            <person name="Culley D."/>
            <person name="Daum C."/>
            <person name="Ezra D."/>
            <person name="Gonzalez J."/>
            <person name="Henrissat B."/>
            <person name="Kuo A."/>
            <person name="Liang C."/>
            <person name="Lipzen A."/>
            <person name="Lutzoni F."/>
            <person name="Magnuson J."/>
            <person name="Mondo S."/>
            <person name="Nolan M."/>
            <person name="Ohm R."/>
            <person name="Pangilinan J."/>
            <person name="Park H.-J."/>
            <person name="Ramirez L."/>
            <person name="Alfaro M."/>
            <person name="Sun H."/>
            <person name="Tritt A."/>
            <person name="Yoshinaga Y."/>
            <person name="Zwiers L.-H."/>
            <person name="Turgeon B."/>
            <person name="Goodwin S."/>
            <person name="Spatafora J."/>
            <person name="Crous P."/>
            <person name="Grigoriev I."/>
        </authorList>
    </citation>
    <scope>NUCLEOTIDE SEQUENCE</scope>
    <source>
        <strain evidence="3">CBS 113979</strain>
    </source>
</reference>
<dbReference type="InterPro" id="IPR048519">
    <property type="entry name" value="Gfd2/YDR514C-like_C"/>
</dbReference>
<dbReference type="Pfam" id="PF21762">
    <property type="entry name" value="DEDDh_C"/>
    <property type="match status" value="1"/>
</dbReference>
<accession>A0A6G1GTM3</accession>
<proteinExistence type="predicted"/>
<organism evidence="3 4">
    <name type="scientific">Aulographum hederae CBS 113979</name>
    <dbReference type="NCBI Taxonomy" id="1176131"/>
    <lineage>
        <taxon>Eukaryota</taxon>
        <taxon>Fungi</taxon>
        <taxon>Dikarya</taxon>
        <taxon>Ascomycota</taxon>
        <taxon>Pezizomycotina</taxon>
        <taxon>Dothideomycetes</taxon>
        <taxon>Pleosporomycetidae</taxon>
        <taxon>Aulographales</taxon>
        <taxon>Aulographaceae</taxon>
    </lineage>
</organism>
<dbReference type="PANTHER" id="PTHR28083">
    <property type="entry name" value="GOOD FOR FULL DBP5 ACTIVITY PROTEIN 2"/>
    <property type="match status" value="1"/>
</dbReference>
<evidence type="ECO:0000313" key="4">
    <source>
        <dbReference type="Proteomes" id="UP000800041"/>
    </source>
</evidence>
<dbReference type="EMBL" id="ML977169">
    <property type="protein sequence ID" value="KAF1984301.1"/>
    <property type="molecule type" value="Genomic_DNA"/>
</dbReference>
<dbReference type="InterPro" id="IPR036397">
    <property type="entry name" value="RNaseH_sf"/>
</dbReference>
<dbReference type="PANTHER" id="PTHR28083:SF1">
    <property type="entry name" value="GOOD FOR FULL DBP5 ACTIVITY PROTEIN 2"/>
    <property type="match status" value="1"/>
</dbReference>
<gene>
    <name evidence="3" type="ORF">K402DRAFT_423105</name>
</gene>
<dbReference type="OrthoDB" id="5953249at2759"/>
<name>A0A6G1GTM3_9PEZI</name>
<evidence type="ECO:0000313" key="3">
    <source>
        <dbReference type="EMBL" id="KAF1984301.1"/>
    </source>
</evidence>
<dbReference type="GO" id="GO:0005634">
    <property type="term" value="C:nucleus"/>
    <property type="evidence" value="ECO:0007669"/>
    <property type="project" value="TreeGrafter"/>
</dbReference>
<sequence length="392" mass="43838">MAGPSNVAHQAGANPTSANDRTSKKHQRQPEAQPELSKKEREKRKLATRRMNKKISALDGKDLPTNIQLIATAFQIFEYDRPTGLHRIHWLQNRGILKEVLIERQSTEKPDSYTSTVTVLSNPSATSFPEISRTATTSSNQKAATKAAADLVWDAIVRSSATWNANMPRPRRIAHEDQEIAYIHKKARPDYDLLKQMALLCASKQPIAIMAIDVEAWEWNTKLVTEVGSAWVEGAGTDNAINSRHWVPEENKHRRNKKFAPDARDKFAFGVTVTQKTLDIVDSLREIMESLLATHTAVFLVGHSIQGDVKWLKSIGLDIEKMKGWVVCDIANAERFIATSPNVMKFENIMRAYGIDFVQGNLHNAGNDAAYTLQTTLKLMDLVMERTGGAGR</sequence>
<feature type="domain" description="Gfd2/YDR514C-like C-terminal" evidence="2">
    <location>
        <begin position="209"/>
        <end position="378"/>
    </location>
</feature>
<dbReference type="InterPro" id="IPR012337">
    <property type="entry name" value="RNaseH-like_sf"/>
</dbReference>
<protein>
    <recommendedName>
        <fullName evidence="2">Gfd2/YDR514C-like C-terminal domain-containing protein</fullName>
    </recommendedName>
</protein>
<dbReference type="AlphaFoldDB" id="A0A6G1GTM3"/>
<dbReference type="Proteomes" id="UP000800041">
    <property type="component" value="Unassembled WGS sequence"/>
</dbReference>
<dbReference type="SUPFAM" id="SSF53098">
    <property type="entry name" value="Ribonuclease H-like"/>
    <property type="match status" value="1"/>
</dbReference>
<dbReference type="GO" id="GO:0003676">
    <property type="term" value="F:nucleic acid binding"/>
    <property type="evidence" value="ECO:0007669"/>
    <property type="project" value="InterPro"/>
</dbReference>
<keyword evidence="4" id="KW-1185">Reference proteome</keyword>